<dbReference type="RefSeq" id="WP_156925025.1">
    <property type="nucleotide sequence ID" value="NZ_FOXR01000001.1"/>
</dbReference>
<keyword evidence="1" id="KW-1133">Transmembrane helix</keyword>
<evidence type="ECO:0000313" key="2">
    <source>
        <dbReference type="EMBL" id="SFP58515.1"/>
    </source>
</evidence>
<evidence type="ECO:0000256" key="1">
    <source>
        <dbReference type="SAM" id="Phobius"/>
    </source>
</evidence>
<gene>
    <name evidence="2" type="ORF">SAMN05444406_1018</name>
</gene>
<reference evidence="2 3" key="1">
    <citation type="submission" date="2016-10" db="EMBL/GenBank/DDBJ databases">
        <authorList>
            <person name="de Groot N.N."/>
        </authorList>
    </citation>
    <scope>NUCLEOTIDE SEQUENCE [LARGE SCALE GENOMIC DNA]</scope>
    <source>
        <strain evidence="2 3">DSM 20678</strain>
    </source>
</reference>
<dbReference type="EMBL" id="FOXR01000001">
    <property type="protein sequence ID" value="SFP58515.1"/>
    <property type="molecule type" value="Genomic_DNA"/>
</dbReference>
<dbReference type="STRING" id="937334.SAMN05444406_1018"/>
<dbReference type="AlphaFoldDB" id="A0A1I5RJ07"/>
<proteinExistence type="predicted"/>
<protein>
    <submittedName>
        <fullName evidence="2">Uncharacterized protein</fullName>
    </submittedName>
</protein>
<organism evidence="2 3">
    <name type="scientific">Caldicoprobacter faecalis</name>
    <dbReference type="NCBI Taxonomy" id="937334"/>
    <lineage>
        <taxon>Bacteria</taxon>
        <taxon>Bacillati</taxon>
        <taxon>Bacillota</taxon>
        <taxon>Clostridia</taxon>
        <taxon>Caldicoprobacterales</taxon>
        <taxon>Caldicoprobacteraceae</taxon>
        <taxon>Caldicoprobacter</taxon>
    </lineage>
</organism>
<feature type="transmembrane region" description="Helical" evidence="1">
    <location>
        <begin position="7"/>
        <end position="29"/>
    </location>
</feature>
<evidence type="ECO:0000313" key="3">
    <source>
        <dbReference type="Proteomes" id="UP000198577"/>
    </source>
</evidence>
<keyword evidence="1" id="KW-0472">Membrane</keyword>
<sequence>MRARVKGVAVAMVSLLLLAAVAVSIWLLFYKGIKQDKTYSGARFVYEAVENRSRA</sequence>
<name>A0A1I5RJ07_9FIRM</name>
<keyword evidence="1" id="KW-0812">Transmembrane</keyword>
<keyword evidence="3" id="KW-1185">Reference proteome</keyword>
<accession>A0A1I5RJ07</accession>
<dbReference type="Proteomes" id="UP000198577">
    <property type="component" value="Unassembled WGS sequence"/>
</dbReference>